<dbReference type="AlphaFoldDB" id="A0A1Q2LIM5"/>
<evidence type="ECO:0000259" key="2">
    <source>
        <dbReference type="Pfam" id="PF03099"/>
    </source>
</evidence>
<dbReference type="EMBL" id="CP019645">
    <property type="protein sequence ID" value="AQQ60350.1"/>
    <property type="molecule type" value="Genomic_DNA"/>
</dbReference>
<evidence type="ECO:0000256" key="1">
    <source>
        <dbReference type="ARBA" id="ARBA00022598"/>
    </source>
</evidence>
<name>A0A1Q2LIM5_9HELI</name>
<dbReference type="InterPro" id="IPR004143">
    <property type="entry name" value="BPL_LPL_catalytic"/>
</dbReference>
<dbReference type="PANTHER" id="PTHR12835">
    <property type="entry name" value="BIOTIN PROTEIN LIGASE"/>
    <property type="match status" value="1"/>
</dbReference>
<dbReference type="GO" id="GO:0004077">
    <property type="term" value="F:biotin--[biotin carboxyl-carrier protein] ligase activity"/>
    <property type="evidence" value="ECO:0007669"/>
    <property type="project" value="InterPro"/>
</dbReference>
<dbReference type="InterPro" id="IPR004408">
    <property type="entry name" value="Biotin_CoA_COase_ligase"/>
</dbReference>
<proteinExistence type="predicted"/>
<dbReference type="GO" id="GO:0005737">
    <property type="term" value="C:cytoplasm"/>
    <property type="evidence" value="ECO:0007669"/>
    <property type="project" value="TreeGrafter"/>
</dbReference>
<keyword evidence="1 3" id="KW-0436">Ligase</keyword>
<dbReference type="NCBIfam" id="TIGR00121">
    <property type="entry name" value="birA_ligase"/>
    <property type="match status" value="1"/>
</dbReference>
<dbReference type="Gene3D" id="3.30.930.10">
    <property type="entry name" value="Bira Bifunctional Protein, Domain 2"/>
    <property type="match status" value="1"/>
</dbReference>
<accession>A0A1Q2LIM5</accession>
<feature type="domain" description="BPL/LPL catalytic" evidence="2">
    <location>
        <begin position="9"/>
        <end position="119"/>
    </location>
</feature>
<reference evidence="3 4" key="1">
    <citation type="submission" date="2017-02" db="EMBL/GenBank/DDBJ databases">
        <title>Whole genome sequencing of Helicobacter bilis strain AAQJH.</title>
        <authorList>
            <person name="Conlan S."/>
            <person name="Thomas P.J."/>
            <person name="Mullikin J."/>
            <person name="Palmore T.N."/>
            <person name="Frank K.M."/>
            <person name="Segre J.A."/>
        </authorList>
    </citation>
    <scope>NUCLEOTIDE SEQUENCE [LARGE SCALE GENOMIC DNA]</scope>
    <source>
        <strain evidence="3 4">AAQJH</strain>
    </source>
</reference>
<dbReference type="Proteomes" id="UP000188298">
    <property type="component" value="Chromosome"/>
</dbReference>
<dbReference type="InterPro" id="IPR045864">
    <property type="entry name" value="aa-tRNA-synth_II/BPL/LPL"/>
</dbReference>
<organism evidence="3 4">
    <name type="scientific">Helicobacter bilis</name>
    <dbReference type="NCBI Taxonomy" id="37372"/>
    <lineage>
        <taxon>Bacteria</taxon>
        <taxon>Pseudomonadati</taxon>
        <taxon>Campylobacterota</taxon>
        <taxon>Epsilonproteobacteria</taxon>
        <taxon>Campylobacterales</taxon>
        <taxon>Helicobacteraceae</taxon>
        <taxon>Helicobacter</taxon>
    </lineage>
</organism>
<dbReference type="SUPFAM" id="SSF55681">
    <property type="entry name" value="Class II aaRS and biotin synthetases"/>
    <property type="match status" value="1"/>
</dbReference>
<evidence type="ECO:0000313" key="4">
    <source>
        <dbReference type="Proteomes" id="UP000188298"/>
    </source>
</evidence>
<dbReference type="KEGG" id="hbl:XJ32_09905"/>
<dbReference type="RefSeq" id="WP_077389451.1">
    <property type="nucleotide sequence ID" value="NZ_CP019645.1"/>
</dbReference>
<dbReference type="PANTHER" id="PTHR12835:SF5">
    <property type="entry name" value="BIOTIN--PROTEIN LIGASE"/>
    <property type="match status" value="1"/>
</dbReference>
<evidence type="ECO:0000313" key="3">
    <source>
        <dbReference type="EMBL" id="AQQ60350.1"/>
    </source>
</evidence>
<gene>
    <name evidence="3" type="ORF">XJ32_09905</name>
</gene>
<sequence>MRFVWTQELPSTQVWLSDYIRKNDLESICIVATKEQTNGIGSRANTWDKVSCGLYLSCALPIALLPKDLPRQSSSIYFGQILLELFREFHNDLWLKWPNDFYLQDEKIGGLMTQYIKGFVIFGIGLNIFSEEKSSLLTGKMQNNLSQKDSIESISIEILSQIIKKILHFLSFNIVEFALQKNIDTTLHGITCNAFLQNNMTWYEVFSRYKQSFSKNHRFYTHINDDGITHKVSLQDALLQNDGSIVLHDKILYSLR</sequence>
<protein>
    <submittedName>
        <fullName evidence="3">Biotin--acetyl-CoA-carboxylase ligase</fullName>
    </submittedName>
</protein>
<dbReference type="Pfam" id="PF03099">
    <property type="entry name" value="BPL_LplA_LipB"/>
    <property type="match status" value="1"/>
</dbReference>